<proteinExistence type="predicted"/>
<dbReference type="AlphaFoldDB" id="A0A9P4GDR3"/>
<dbReference type="Pfam" id="PF07883">
    <property type="entry name" value="Cupin_2"/>
    <property type="match status" value="1"/>
</dbReference>
<keyword evidence="4" id="KW-1185">Reference proteome</keyword>
<gene>
    <name evidence="3" type="ORF">K460DRAFT_368511</name>
</gene>
<dbReference type="RefSeq" id="XP_040786209.1">
    <property type="nucleotide sequence ID" value="XM_040933790.1"/>
</dbReference>
<dbReference type="SUPFAM" id="SSF51182">
    <property type="entry name" value="RmlC-like cupins"/>
    <property type="match status" value="1"/>
</dbReference>
<sequence length="160" mass="16663">MSATASIQPVILHAPQIATAPSETFPDPSIGGNVSWKTLISSSTTPSDTFTVGIATCPSGSKASCPSTTPQRPGHLKLHRHTHAEIYHVTAGIGVVAIDGVDHEVKKGSVVFIPGDAEHGIRNVGDEELCWLYVFAARGFGEVVYRFSGDGGGGGVIARL</sequence>
<evidence type="ECO:0000313" key="3">
    <source>
        <dbReference type="EMBL" id="KAF1843646.1"/>
    </source>
</evidence>
<protein>
    <submittedName>
        <fullName evidence="3">RmlC-like cupin</fullName>
    </submittedName>
</protein>
<reference evidence="3" key="1">
    <citation type="submission" date="2020-01" db="EMBL/GenBank/DDBJ databases">
        <authorList>
            <consortium name="DOE Joint Genome Institute"/>
            <person name="Haridas S."/>
            <person name="Albert R."/>
            <person name="Binder M."/>
            <person name="Bloem J."/>
            <person name="Labutti K."/>
            <person name="Salamov A."/>
            <person name="Andreopoulos B."/>
            <person name="Baker S.E."/>
            <person name="Barry K."/>
            <person name="Bills G."/>
            <person name="Bluhm B.H."/>
            <person name="Cannon C."/>
            <person name="Castanera R."/>
            <person name="Culley D.E."/>
            <person name="Daum C."/>
            <person name="Ezra D."/>
            <person name="Gonzalez J.B."/>
            <person name="Henrissat B."/>
            <person name="Kuo A."/>
            <person name="Liang C."/>
            <person name="Lipzen A."/>
            <person name="Lutzoni F."/>
            <person name="Magnuson J."/>
            <person name="Mondo S."/>
            <person name="Nolan M."/>
            <person name="Ohm R."/>
            <person name="Pangilinan J."/>
            <person name="Park H.-J."/>
            <person name="Ramirez L."/>
            <person name="Alfaro M."/>
            <person name="Sun H."/>
            <person name="Tritt A."/>
            <person name="Yoshinaga Y."/>
            <person name="Zwiers L.-H."/>
            <person name="Turgeon B.G."/>
            <person name="Goodwin S.B."/>
            <person name="Spatafora J.W."/>
            <person name="Crous P.W."/>
            <person name="Grigoriev I.V."/>
        </authorList>
    </citation>
    <scope>NUCLEOTIDE SEQUENCE</scope>
    <source>
        <strain evidence="3">CBS 394.84</strain>
    </source>
</reference>
<dbReference type="InterPro" id="IPR011051">
    <property type="entry name" value="RmlC_Cupin_sf"/>
</dbReference>
<dbReference type="InterPro" id="IPR013096">
    <property type="entry name" value="Cupin_2"/>
</dbReference>
<dbReference type="PANTHER" id="PTHR35848">
    <property type="entry name" value="OXALATE-BINDING PROTEIN"/>
    <property type="match status" value="1"/>
</dbReference>
<dbReference type="OrthoDB" id="445803at2759"/>
<dbReference type="Proteomes" id="UP000800039">
    <property type="component" value="Unassembled WGS sequence"/>
</dbReference>
<dbReference type="EMBL" id="ML976617">
    <property type="protein sequence ID" value="KAF1843646.1"/>
    <property type="molecule type" value="Genomic_DNA"/>
</dbReference>
<accession>A0A9P4GDR3</accession>
<feature type="domain" description="Cupin type-2" evidence="2">
    <location>
        <begin position="77"/>
        <end position="135"/>
    </location>
</feature>
<dbReference type="GeneID" id="63851041"/>
<organism evidence="3 4">
    <name type="scientific">Cucurbitaria berberidis CBS 394.84</name>
    <dbReference type="NCBI Taxonomy" id="1168544"/>
    <lineage>
        <taxon>Eukaryota</taxon>
        <taxon>Fungi</taxon>
        <taxon>Dikarya</taxon>
        <taxon>Ascomycota</taxon>
        <taxon>Pezizomycotina</taxon>
        <taxon>Dothideomycetes</taxon>
        <taxon>Pleosporomycetidae</taxon>
        <taxon>Pleosporales</taxon>
        <taxon>Pleosporineae</taxon>
        <taxon>Cucurbitariaceae</taxon>
        <taxon>Cucurbitaria</taxon>
    </lineage>
</organism>
<name>A0A9P4GDR3_9PLEO</name>
<dbReference type="PANTHER" id="PTHR35848:SF6">
    <property type="entry name" value="CUPIN TYPE-2 DOMAIN-CONTAINING PROTEIN"/>
    <property type="match status" value="1"/>
</dbReference>
<comment type="caution">
    <text evidence="3">The sequence shown here is derived from an EMBL/GenBank/DDBJ whole genome shotgun (WGS) entry which is preliminary data.</text>
</comment>
<dbReference type="InterPro" id="IPR014710">
    <property type="entry name" value="RmlC-like_jellyroll"/>
</dbReference>
<dbReference type="InterPro" id="IPR051610">
    <property type="entry name" value="GPI/OXD"/>
</dbReference>
<keyword evidence="1" id="KW-0479">Metal-binding</keyword>
<evidence type="ECO:0000259" key="2">
    <source>
        <dbReference type="Pfam" id="PF07883"/>
    </source>
</evidence>
<dbReference type="GO" id="GO:0046872">
    <property type="term" value="F:metal ion binding"/>
    <property type="evidence" value="ECO:0007669"/>
    <property type="project" value="UniProtKB-KW"/>
</dbReference>
<evidence type="ECO:0000313" key="4">
    <source>
        <dbReference type="Proteomes" id="UP000800039"/>
    </source>
</evidence>
<dbReference type="Gene3D" id="2.60.120.10">
    <property type="entry name" value="Jelly Rolls"/>
    <property type="match status" value="1"/>
</dbReference>
<evidence type="ECO:0000256" key="1">
    <source>
        <dbReference type="ARBA" id="ARBA00022723"/>
    </source>
</evidence>